<proteinExistence type="predicted"/>
<name>A0A934WVK8_9BACT</name>
<feature type="signal peptide" evidence="1">
    <location>
        <begin position="1"/>
        <end position="18"/>
    </location>
</feature>
<dbReference type="RefSeq" id="WP_201429535.1">
    <property type="nucleotide sequence ID" value="NZ_JAEQBW010000001.1"/>
</dbReference>
<evidence type="ECO:0000256" key="1">
    <source>
        <dbReference type="SAM" id="SignalP"/>
    </source>
</evidence>
<evidence type="ECO:0000313" key="2">
    <source>
        <dbReference type="EMBL" id="MBK6263849.1"/>
    </source>
</evidence>
<accession>A0A934WVK8</accession>
<comment type="caution">
    <text evidence="2">The sequence shown here is derived from an EMBL/GenBank/DDBJ whole genome shotgun (WGS) entry which is preliminary data.</text>
</comment>
<feature type="chain" id="PRO_5038126815" evidence="1">
    <location>
        <begin position="19"/>
        <end position="142"/>
    </location>
</feature>
<keyword evidence="1" id="KW-0732">Signal</keyword>
<dbReference type="InterPro" id="IPR018673">
    <property type="entry name" value="DUF2141"/>
</dbReference>
<evidence type="ECO:0000313" key="3">
    <source>
        <dbReference type="Proteomes" id="UP000611723"/>
    </source>
</evidence>
<keyword evidence="3" id="KW-1185">Reference proteome</keyword>
<reference evidence="2" key="1">
    <citation type="submission" date="2021-01" db="EMBL/GenBank/DDBJ databases">
        <title>Marivirga aurantiaca sp. nov., isolated from intertidal surface sediments.</title>
        <authorList>
            <person name="Zhang M."/>
        </authorList>
    </citation>
    <scope>NUCLEOTIDE SEQUENCE</scope>
    <source>
        <strain evidence="2">S37H4</strain>
    </source>
</reference>
<dbReference type="Proteomes" id="UP000611723">
    <property type="component" value="Unassembled WGS sequence"/>
</dbReference>
<organism evidence="2 3">
    <name type="scientific">Marivirga aurantiaca</name>
    <dbReference type="NCBI Taxonomy" id="2802615"/>
    <lineage>
        <taxon>Bacteria</taxon>
        <taxon>Pseudomonadati</taxon>
        <taxon>Bacteroidota</taxon>
        <taxon>Cytophagia</taxon>
        <taxon>Cytophagales</taxon>
        <taxon>Marivirgaceae</taxon>
        <taxon>Marivirga</taxon>
    </lineage>
</organism>
<dbReference type="AlphaFoldDB" id="A0A934WVK8"/>
<sequence>MKTILIQLLILISTQLHAQENRLTIYIVGLKSTKGQVILDIFDKENGYPMKTENAILRKKLAIPENGKVVFYIDGLENGEYAFALIHDQNNNDKLDVNFIGIPKEGAAASNNAEGFMGPPDYKDAMFNFTEYAEMTIKILYF</sequence>
<dbReference type="EMBL" id="JAEQBW010000001">
    <property type="protein sequence ID" value="MBK6263849.1"/>
    <property type="molecule type" value="Genomic_DNA"/>
</dbReference>
<protein>
    <submittedName>
        <fullName evidence="2">DUF2141 domain-containing protein</fullName>
    </submittedName>
</protein>
<dbReference type="Pfam" id="PF09912">
    <property type="entry name" value="DUF2141"/>
    <property type="match status" value="1"/>
</dbReference>
<gene>
    <name evidence="2" type="ORF">JKA74_02275</name>
</gene>